<dbReference type="Gene3D" id="1.10.287.130">
    <property type="match status" value="1"/>
</dbReference>
<dbReference type="PROSITE" id="PS50112">
    <property type="entry name" value="PAS"/>
    <property type="match status" value="2"/>
</dbReference>
<feature type="domain" description="PAC" evidence="8">
    <location>
        <begin position="206"/>
        <end position="256"/>
    </location>
</feature>
<dbReference type="InterPro" id="IPR052162">
    <property type="entry name" value="Sensor_kinase/Photoreceptor"/>
</dbReference>
<dbReference type="PANTHER" id="PTHR43304:SF1">
    <property type="entry name" value="PAC DOMAIN-CONTAINING PROTEIN"/>
    <property type="match status" value="1"/>
</dbReference>
<dbReference type="InterPro" id="IPR035965">
    <property type="entry name" value="PAS-like_dom_sf"/>
</dbReference>
<dbReference type="InterPro" id="IPR004358">
    <property type="entry name" value="Sig_transdc_His_kin-like_C"/>
</dbReference>
<dbReference type="InterPro" id="IPR036097">
    <property type="entry name" value="HisK_dim/P_sf"/>
</dbReference>
<accession>G0IVX1</accession>
<dbReference type="InterPro" id="IPR005467">
    <property type="entry name" value="His_kinase_dom"/>
</dbReference>
<evidence type="ECO:0000256" key="5">
    <source>
        <dbReference type="ARBA" id="ARBA00022777"/>
    </source>
</evidence>
<organism evidence="9 10">
    <name type="scientific">Cyclobacterium marinum (strain ATCC 25205 / DSM 745 / LMG 13164 / NCIMB 1802)</name>
    <name type="common">Flectobacillus marinus</name>
    <dbReference type="NCBI Taxonomy" id="880070"/>
    <lineage>
        <taxon>Bacteria</taxon>
        <taxon>Pseudomonadati</taxon>
        <taxon>Bacteroidota</taxon>
        <taxon>Cytophagia</taxon>
        <taxon>Cytophagales</taxon>
        <taxon>Cyclobacteriaceae</taxon>
        <taxon>Cyclobacterium</taxon>
    </lineage>
</organism>
<dbReference type="SMART" id="SM00091">
    <property type="entry name" value="PAS"/>
    <property type="match status" value="2"/>
</dbReference>
<name>G0IVX1_CYCMS</name>
<evidence type="ECO:0000256" key="2">
    <source>
        <dbReference type="ARBA" id="ARBA00012438"/>
    </source>
</evidence>
<dbReference type="Pfam" id="PF00512">
    <property type="entry name" value="HisKA"/>
    <property type="match status" value="1"/>
</dbReference>
<dbReference type="PRINTS" id="PR00344">
    <property type="entry name" value="BCTRLSENSOR"/>
</dbReference>
<feature type="domain" description="Histidine kinase" evidence="6">
    <location>
        <begin position="274"/>
        <end position="487"/>
    </location>
</feature>
<dbReference type="KEGG" id="cmr:Cycma_1762"/>
<dbReference type="FunFam" id="3.30.565.10:FF:000006">
    <property type="entry name" value="Sensor histidine kinase WalK"/>
    <property type="match status" value="1"/>
</dbReference>
<dbReference type="PROSITE" id="PS50113">
    <property type="entry name" value="PAC"/>
    <property type="match status" value="2"/>
</dbReference>
<comment type="catalytic activity">
    <reaction evidence="1">
        <text>ATP + protein L-histidine = ADP + protein N-phospho-L-histidine.</text>
        <dbReference type="EC" id="2.7.13.3"/>
    </reaction>
</comment>
<dbReference type="NCBIfam" id="TIGR00229">
    <property type="entry name" value="sensory_box"/>
    <property type="match status" value="2"/>
</dbReference>
<dbReference type="InterPro" id="IPR000014">
    <property type="entry name" value="PAS"/>
</dbReference>
<dbReference type="SUPFAM" id="SSF47384">
    <property type="entry name" value="Homodimeric domain of signal transducing histidine kinase"/>
    <property type="match status" value="1"/>
</dbReference>
<dbReference type="SMART" id="SM00387">
    <property type="entry name" value="HATPase_c"/>
    <property type="match status" value="1"/>
</dbReference>
<dbReference type="InterPro" id="IPR001610">
    <property type="entry name" value="PAC"/>
</dbReference>
<evidence type="ECO:0000259" key="8">
    <source>
        <dbReference type="PROSITE" id="PS50113"/>
    </source>
</evidence>
<keyword evidence="4" id="KW-0808">Transferase</keyword>
<feature type="domain" description="PAS" evidence="7">
    <location>
        <begin position="8"/>
        <end position="62"/>
    </location>
</feature>
<dbReference type="PANTHER" id="PTHR43304">
    <property type="entry name" value="PHYTOCHROME-LIKE PROTEIN CPH1"/>
    <property type="match status" value="1"/>
</dbReference>
<dbReference type="Proteomes" id="UP000001635">
    <property type="component" value="Chromosome"/>
</dbReference>
<sequence length="490" mass="55699">MISQYEKATSKAQALIETAPDAMVVVNMSGQIVLINAQTERLFGYKKEELLGKEVELLIPDEFVKHHSEHRRKYTSMPKVRNMGKGMELYGKDKSGKNFPIEISLSPLNTGTDVFISAAIRDITDRKKAENKFKGLLESAPDAMVIVGKEGEIHLINEQTENIFGYKRKELVGKKVEVLLPQRFHKAHPGHRNSFFSQPKMRPMGAGLELLGLRKNGEEFPLEISLSPLETEEGVLVSAAIRDITARKKVERSLEIFNQQLQNKNKELEQFAYIASHDLQEPLRTVMNFTGLLERNHSQELGESGKKCMSFIMDATSRMSQLIKGLLEYSRIGANMERKTIDCNAVLDEIQRDLSSLIEETGTCIQIEPLPIIQGYAIEFRLLFQNLLSNAIKFRLPDVTPEIKVFAEEQKDYWMFCVSDNGIGISEEYQEKIFIIFQRLNPMNDYKGTGIGLAHCMKIVELHGGKIWVKSEIEKGSDFYFTIPKSTEQD</sequence>
<dbReference type="EC" id="2.7.13.3" evidence="2"/>
<dbReference type="CDD" id="cd00082">
    <property type="entry name" value="HisKA"/>
    <property type="match status" value="1"/>
</dbReference>
<protein>
    <recommendedName>
        <fullName evidence="2">histidine kinase</fullName>
        <ecNumber evidence="2">2.7.13.3</ecNumber>
    </recommendedName>
</protein>
<dbReference type="PROSITE" id="PS50109">
    <property type="entry name" value="HIS_KIN"/>
    <property type="match status" value="1"/>
</dbReference>
<evidence type="ECO:0000256" key="3">
    <source>
        <dbReference type="ARBA" id="ARBA00022553"/>
    </source>
</evidence>
<dbReference type="InterPro" id="IPR003594">
    <property type="entry name" value="HATPase_dom"/>
</dbReference>
<feature type="domain" description="PAC" evidence="8">
    <location>
        <begin position="85"/>
        <end position="135"/>
    </location>
</feature>
<dbReference type="InterPro" id="IPR000700">
    <property type="entry name" value="PAS-assoc_C"/>
</dbReference>
<dbReference type="InterPro" id="IPR003661">
    <property type="entry name" value="HisK_dim/P_dom"/>
</dbReference>
<dbReference type="RefSeq" id="WP_014019811.1">
    <property type="nucleotide sequence ID" value="NC_015914.1"/>
</dbReference>
<evidence type="ECO:0000259" key="7">
    <source>
        <dbReference type="PROSITE" id="PS50112"/>
    </source>
</evidence>
<dbReference type="AlphaFoldDB" id="G0IVX1"/>
<dbReference type="Gene3D" id="3.30.450.20">
    <property type="entry name" value="PAS domain"/>
    <property type="match status" value="2"/>
</dbReference>
<dbReference type="STRING" id="880070.Cycma_1762"/>
<evidence type="ECO:0000259" key="6">
    <source>
        <dbReference type="PROSITE" id="PS50109"/>
    </source>
</evidence>
<evidence type="ECO:0000256" key="4">
    <source>
        <dbReference type="ARBA" id="ARBA00022679"/>
    </source>
</evidence>
<dbReference type="GO" id="GO:0000155">
    <property type="term" value="F:phosphorelay sensor kinase activity"/>
    <property type="evidence" value="ECO:0007669"/>
    <property type="project" value="InterPro"/>
</dbReference>
<evidence type="ECO:0000313" key="10">
    <source>
        <dbReference type="Proteomes" id="UP000001635"/>
    </source>
</evidence>
<dbReference type="CDD" id="cd00130">
    <property type="entry name" value="PAS"/>
    <property type="match status" value="2"/>
</dbReference>
<dbReference type="SUPFAM" id="SSF55785">
    <property type="entry name" value="PYP-like sensor domain (PAS domain)"/>
    <property type="match status" value="2"/>
</dbReference>
<feature type="domain" description="PAS" evidence="7">
    <location>
        <begin position="129"/>
        <end position="182"/>
    </location>
</feature>
<keyword evidence="3" id="KW-0597">Phosphoprotein</keyword>
<keyword evidence="5 9" id="KW-0418">Kinase</keyword>
<dbReference type="SUPFAM" id="SSF55874">
    <property type="entry name" value="ATPase domain of HSP90 chaperone/DNA topoisomerase II/histidine kinase"/>
    <property type="match status" value="1"/>
</dbReference>
<dbReference type="SMART" id="SM00388">
    <property type="entry name" value="HisKA"/>
    <property type="match status" value="1"/>
</dbReference>
<dbReference type="HOGENOM" id="CLU_000445_114_71_10"/>
<keyword evidence="10" id="KW-1185">Reference proteome</keyword>
<dbReference type="InterPro" id="IPR036890">
    <property type="entry name" value="HATPase_C_sf"/>
</dbReference>
<dbReference type="Pfam" id="PF02518">
    <property type="entry name" value="HATPase_c"/>
    <property type="match status" value="1"/>
</dbReference>
<dbReference type="eggNOG" id="COG4251">
    <property type="taxonomic scope" value="Bacteria"/>
</dbReference>
<dbReference type="Gene3D" id="3.30.565.10">
    <property type="entry name" value="Histidine kinase-like ATPase, C-terminal domain"/>
    <property type="match status" value="1"/>
</dbReference>
<dbReference type="EMBL" id="CP002955">
    <property type="protein sequence ID" value="AEL25516.1"/>
    <property type="molecule type" value="Genomic_DNA"/>
</dbReference>
<dbReference type="Pfam" id="PF13426">
    <property type="entry name" value="PAS_9"/>
    <property type="match status" value="2"/>
</dbReference>
<evidence type="ECO:0000313" key="9">
    <source>
        <dbReference type="EMBL" id="AEL25516.1"/>
    </source>
</evidence>
<evidence type="ECO:0000256" key="1">
    <source>
        <dbReference type="ARBA" id="ARBA00000085"/>
    </source>
</evidence>
<proteinExistence type="predicted"/>
<reference evidence="10" key="1">
    <citation type="submission" date="2011-07" db="EMBL/GenBank/DDBJ databases">
        <title>The complete genome of Cyclobacterium marinum DSM 745.</title>
        <authorList>
            <person name="Lucas S."/>
            <person name="Han J."/>
            <person name="Lapidus A."/>
            <person name="Bruce D."/>
            <person name="Goodwin L."/>
            <person name="Pitluck S."/>
            <person name="Peters L."/>
            <person name="Kyrpides N."/>
            <person name="Mavromatis K."/>
            <person name="Ivanova N."/>
            <person name="Ovchinnikova G."/>
            <person name="Chertkov O."/>
            <person name="Detter J.C."/>
            <person name="Tapia R."/>
            <person name="Han C."/>
            <person name="Land M."/>
            <person name="Hauser L."/>
            <person name="Markowitz V."/>
            <person name="Cheng J.-F."/>
            <person name="Hugenholtz P."/>
            <person name="Woyke T."/>
            <person name="Wu D."/>
            <person name="Tindall B."/>
            <person name="Schuetze A."/>
            <person name="Brambilla E."/>
            <person name="Klenk H.-P."/>
            <person name="Eisen J.A."/>
        </authorList>
    </citation>
    <scope>NUCLEOTIDE SEQUENCE [LARGE SCALE GENOMIC DNA]</scope>
    <source>
        <strain evidence="10">ATCC 25205 / DSM 745 / LMG 13164 / NCIMB 1802</strain>
    </source>
</reference>
<dbReference type="SMART" id="SM00086">
    <property type="entry name" value="PAC"/>
    <property type="match status" value="2"/>
</dbReference>
<gene>
    <name evidence="9" type="ordered locus">Cycma_1762</name>
</gene>